<comment type="caution">
    <text evidence="1">The sequence shown here is derived from an EMBL/GenBank/DDBJ whole genome shotgun (WGS) entry which is preliminary data.</text>
</comment>
<name>A0ACC1BZ70_9ROSI</name>
<proteinExistence type="predicted"/>
<accession>A0ACC1BZ70</accession>
<keyword evidence="2" id="KW-1185">Reference proteome</keyword>
<sequence length="662" mass="74462">MISSFCSYCMRVCTEEVPQSWVCEACLLSNDMLSPKSGTINKACNDSQFQVHSKKLKSVESGKVKFLPAEEAIRLSLGSQKMGSSQRINFGLKWGSSNTVLPRSRRTPIPSKIGGAQINSMMNDQAANMSKQSKGKAIHVAEPKKFAVEDKDLQNMRLKYEQHRRYLPALESTWSGAFKFFDSATPGKFYGGIQAQPPSRLHPIALEFAQRMPKVVQVNLLPRRQFWADLFGNDFPDYCDISLYFFPADNIERSKQNIFCLFELLESNDSLMRSYIDGLELLIFSSKQLQEDSQRIIARKNTEYFLWGIFRLVKSDQILHKGHEELPSLVSPKECAFDYAKTENFDAIDMDVDMEGGRIVGTVDLVVSKDLPRSTCGINGKIDVDSASEKMLLEQKPNFFDSSTKFTEKIQQKFAFEHPVQSCRGKLANAKNDIGVSPGFKEKSSKKEPEVVPFSDEHANSVSRGHAEDRNRCREPYIVEVKTESKMDVPVHWSPPPKDWVKLNIEGSSIWQLGCAGAGGIVRNEFGKWLLGYTETLGNCSSLAAELNALNQGLKLVWEKGFRKILVESASLEVVKCLEQAPASLDPNRDLIESCRDLLKRNWECKVKHSHSHREANLCANWLAAHAECQPLGTLTIFKNPPWGLIPIFHNDCTGTTQAHVS</sequence>
<evidence type="ECO:0000313" key="2">
    <source>
        <dbReference type="Proteomes" id="UP001164250"/>
    </source>
</evidence>
<dbReference type="EMBL" id="CM047898">
    <property type="protein sequence ID" value="KAJ0105000.1"/>
    <property type="molecule type" value="Genomic_DNA"/>
</dbReference>
<reference evidence="2" key="1">
    <citation type="journal article" date="2023" name="G3 (Bethesda)">
        <title>Genome assembly and association tests identify interacting loci associated with vigor, precocity, and sex in interspecific pistachio rootstocks.</title>
        <authorList>
            <person name="Palmer W."/>
            <person name="Jacygrad E."/>
            <person name="Sagayaradj S."/>
            <person name="Cavanaugh K."/>
            <person name="Han R."/>
            <person name="Bertier L."/>
            <person name="Beede B."/>
            <person name="Kafkas S."/>
            <person name="Golino D."/>
            <person name="Preece J."/>
            <person name="Michelmore R."/>
        </authorList>
    </citation>
    <scope>NUCLEOTIDE SEQUENCE [LARGE SCALE GENOMIC DNA]</scope>
</reference>
<evidence type="ECO:0000313" key="1">
    <source>
        <dbReference type="EMBL" id="KAJ0105000.1"/>
    </source>
</evidence>
<gene>
    <name evidence="1" type="ORF">Patl1_18885</name>
</gene>
<organism evidence="1 2">
    <name type="scientific">Pistacia atlantica</name>
    <dbReference type="NCBI Taxonomy" id="434234"/>
    <lineage>
        <taxon>Eukaryota</taxon>
        <taxon>Viridiplantae</taxon>
        <taxon>Streptophyta</taxon>
        <taxon>Embryophyta</taxon>
        <taxon>Tracheophyta</taxon>
        <taxon>Spermatophyta</taxon>
        <taxon>Magnoliopsida</taxon>
        <taxon>eudicotyledons</taxon>
        <taxon>Gunneridae</taxon>
        <taxon>Pentapetalae</taxon>
        <taxon>rosids</taxon>
        <taxon>malvids</taxon>
        <taxon>Sapindales</taxon>
        <taxon>Anacardiaceae</taxon>
        <taxon>Pistacia</taxon>
    </lineage>
</organism>
<dbReference type="Proteomes" id="UP001164250">
    <property type="component" value="Chromosome 2"/>
</dbReference>
<protein>
    <submittedName>
        <fullName evidence="1">Uncharacterized protein</fullName>
    </submittedName>
</protein>